<evidence type="ECO:0000313" key="5">
    <source>
        <dbReference type="Proteomes" id="UP001501237"/>
    </source>
</evidence>
<name>A0ABP6PYX4_9ACTN</name>
<protein>
    <recommendedName>
        <fullName evidence="6">DUF1778 domain-containing protein</fullName>
    </recommendedName>
</protein>
<evidence type="ECO:0000256" key="2">
    <source>
        <dbReference type="ARBA" id="ARBA00049988"/>
    </source>
</evidence>
<organism evidence="4 5">
    <name type="scientific">Actinocorallia longicatena</name>
    <dbReference type="NCBI Taxonomy" id="111803"/>
    <lineage>
        <taxon>Bacteria</taxon>
        <taxon>Bacillati</taxon>
        <taxon>Actinomycetota</taxon>
        <taxon>Actinomycetes</taxon>
        <taxon>Streptosporangiales</taxon>
        <taxon>Thermomonosporaceae</taxon>
        <taxon>Actinocorallia</taxon>
    </lineage>
</organism>
<comment type="caution">
    <text evidence="4">The sequence shown here is derived from an EMBL/GenBank/DDBJ whole genome shotgun (WGS) entry which is preliminary data.</text>
</comment>
<evidence type="ECO:0008006" key="6">
    <source>
        <dbReference type="Google" id="ProtNLM"/>
    </source>
</evidence>
<comment type="similarity">
    <text evidence="2">Belongs to the TacA antitoxin family.</text>
</comment>
<feature type="region of interest" description="Disordered" evidence="3">
    <location>
        <begin position="1"/>
        <end position="21"/>
    </location>
</feature>
<reference evidence="5" key="1">
    <citation type="journal article" date="2019" name="Int. J. Syst. Evol. Microbiol.">
        <title>The Global Catalogue of Microorganisms (GCM) 10K type strain sequencing project: providing services to taxonomists for standard genome sequencing and annotation.</title>
        <authorList>
            <consortium name="The Broad Institute Genomics Platform"/>
            <consortium name="The Broad Institute Genome Sequencing Center for Infectious Disease"/>
            <person name="Wu L."/>
            <person name="Ma J."/>
        </authorList>
    </citation>
    <scope>NUCLEOTIDE SEQUENCE [LARGE SCALE GENOMIC DNA]</scope>
    <source>
        <strain evidence="5">JCM 9377</strain>
    </source>
</reference>
<dbReference type="Pfam" id="PF08681">
    <property type="entry name" value="TacA1"/>
    <property type="match status" value="1"/>
</dbReference>
<gene>
    <name evidence="4" type="ORF">GCM10010468_07500</name>
</gene>
<evidence type="ECO:0000313" key="4">
    <source>
        <dbReference type="EMBL" id="GAA3196742.1"/>
    </source>
</evidence>
<feature type="compositionally biased region" description="Basic and acidic residues" evidence="3">
    <location>
        <begin position="9"/>
        <end position="21"/>
    </location>
</feature>
<dbReference type="InterPro" id="IPR014795">
    <property type="entry name" value="TacA_1-like"/>
</dbReference>
<dbReference type="Proteomes" id="UP001501237">
    <property type="component" value="Unassembled WGS sequence"/>
</dbReference>
<proteinExistence type="inferred from homology"/>
<dbReference type="RefSeq" id="WP_344822118.1">
    <property type="nucleotide sequence ID" value="NZ_BAAAUV010000002.1"/>
</dbReference>
<keyword evidence="1" id="KW-1277">Toxin-antitoxin system</keyword>
<sequence length="88" mass="9865">MSVSAHQDLPSERRDDDLGFRTTEEEANIIRKAAELQGWTVGQYILCAVLDRAERDIYTDAALRSDWDEVYPTSSEPLTSMLGALSTD</sequence>
<keyword evidence="5" id="KW-1185">Reference proteome</keyword>
<dbReference type="EMBL" id="BAAAUV010000002">
    <property type="protein sequence ID" value="GAA3196742.1"/>
    <property type="molecule type" value="Genomic_DNA"/>
</dbReference>
<evidence type="ECO:0000256" key="3">
    <source>
        <dbReference type="SAM" id="MobiDB-lite"/>
    </source>
</evidence>
<dbReference type="InterPro" id="IPR010985">
    <property type="entry name" value="Ribbon_hlx_hlx"/>
</dbReference>
<evidence type="ECO:0000256" key="1">
    <source>
        <dbReference type="ARBA" id="ARBA00022649"/>
    </source>
</evidence>
<dbReference type="Gene3D" id="1.20.5.780">
    <property type="entry name" value="Single helix bin"/>
    <property type="match status" value="1"/>
</dbReference>
<dbReference type="SUPFAM" id="SSF47598">
    <property type="entry name" value="Ribbon-helix-helix"/>
    <property type="match status" value="1"/>
</dbReference>
<accession>A0ABP6PYX4</accession>